<keyword evidence="1" id="KW-0472">Membrane</keyword>
<protein>
    <submittedName>
        <fullName evidence="2">Uncharacterized protein</fullName>
    </submittedName>
</protein>
<feature type="transmembrane region" description="Helical" evidence="1">
    <location>
        <begin position="20"/>
        <end position="46"/>
    </location>
</feature>
<keyword evidence="1" id="KW-1133">Transmembrane helix</keyword>
<sequence length="642" mass="71451">MEREEQKDATIQLVGTLLNIGLGVAAFFATGGVAIFLGVAAALAGLGTAVYELEQADDLYASARAGEAGGKPLVNDAEEARFNLIMSWVNVLLAGVDLGFAVKGGTTLLEATSKARRMMKMHDVDVLSLLEANEIAEFKQAIKSLRTANARKTSEVPPELEQLKQKLTQRLGKEEGEKVFAQASSVFPRVELSPAKVSELNGFKDVLPSDLRDTVPIQVDHDLTGQIVKVHYLKVDGLVSEFYIQVAPGVKASEIREHVPTIKLMQRYTGLAGRVRVLRSQLGSNKEPRVGTKAWEAKFEIEKFEQMINTRVQKLAVDTSHLQDRIDGLQELAFLEAELPRFKQILASMDESPSVGYVAAQRQERWIRITENGAIESTNKPITDGISIYQDELKALRNLDSTALKDLTTEFGEQAVYQLIKRLKGQGLQRIYAAGGKNALKNAIDIIALENKGKIADFDDWITFMIKGNKSNEQILDILTELQEAKRLAGTLKNKEFVRVGGDFHEIFDRQGNKLPSFDLTVENKAGEVLRNVDVRSIKYPIELFGDLTQGIKYAIDKRVTGKTGTVEATIQIEIAERRNPGAGKRWYYNQQTGDYTIVEKDGSIRVPPKNIFQDVAENLVNIERENLHRIKENPHLNLIDR</sequence>
<keyword evidence="3" id="KW-1185">Reference proteome</keyword>
<keyword evidence="1" id="KW-0812">Transmembrane</keyword>
<evidence type="ECO:0000256" key="1">
    <source>
        <dbReference type="SAM" id="Phobius"/>
    </source>
</evidence>
<dbReference type="EMBL" id="LXQD01000125">
    <property type="protein sequence ID" value="RCJ37287.1"/>
    <property type="molecule type" value="Genomic_DNA"/>
</dbReference>
<proteinExistence type="predicted"/>
<dbReference type="Proteomes" id="UP000252107">
    <property type="component" value="Unassembled WGS sequence"/>
</dbReference>
<name>A0A367RL59_9NOSO</name>
<accession>A0A367RL59</accession>
<gene>
    <name evidence="2" type="ORF">A6770_40360</name>
</gene>
<reference evidence="2" key="1">
    <citation type="submission" date="2016-04" db="EMBL/GenBank/DDBJ databases">
        <authorList>
            <person name="Tabuchi Yagui T.R."/>
        </authorList>
    </citation>
    <scope>NUCLEOTIDE SEQUENCE [LARGE SCALE GENOMIC DNA]</scope>
    <source>
        <strain evidence="2">NIES-26</strain>
    </source>
</reference>
<dbReference type="AlphaFoldDB" id="A0A367RL59"/>
<evidence type="ECO:0000313" key="3">
    <source>
        <dbReference type="Proteomes" id="UP000252107"/>
    </source>
</evidence>
<evidence type="ECO:0000313" key="2">
    <source>
        <dbReference type="EMBL" id="RCJ37287.1"/>
    </source>
</evidence>
<organism evidence="2 3">
    <name type="scientific">Nostoc minutum NIES-26</name>
    <dbReference type="NCBI Taxonomy" id="1844469"/>
    <lineage>
        <taxon>Bacteria</taxon>
        <taxon>Bacillati</taxon>
        <taxon>Cyanobacteriota</taxon>
        <taxon>Cyanophyceae</taxon>
        <taxon>Nostocales</taxon>
        <taxon>Nostocaceae</taxon>
        <taxon>Nostoc</taxon>
    </lineage>
</organism>
<comment type="caution">
    <text evidence="2">The sequence shown here is derived from an EMBL/GenBank/DDBJ whole genome shotgun (WGS) entry which is preliminary data.</text>
</comment>